<name>A0AAD2D7Y4_EUPCR</name>
<feature type="compositionally biased region" description="Basic residues" evidence="1">
    <location>
        <begin position="556"/>
        <end position="574"/>
    </location>
</feature>
<feature type="region of interest" description="Disordered" evidence="1">
    <location>
        <begin position="129"/>
        <end position="739"/>
    </location>
</feature>
<feature type="compositionally biased region" description="Basic and acidic residues" evidence="1">
    <location>
        <begin position="475"/>
        <end position="514"/>
    </location>
</feature>
<feature type="compositionally biased region" description="Basic residues" evidence="1">
    <location>
        <begin position="702"/>
        <end position="717"/>
    </location>
</feature>
<evidence type="ECO:0000313" key="2">
    <source>
        <dbReference type="EMBL" id="CAI2382896.1"/>
    </source>
</evidence>
<feature type="compositionally biased region" description="Basic and acidic residues" evidence="1">
    <location>
        <begin position="203"/>
        <end position="219"/>
    </location>
</feature>
<comment type="caution">
    <text evidence="2">The sequence shown here is derived from an EMBL/GenBank/DDBJ whole genome shotgun (WGS) entry which is preliminary data.</text>
</comment>
<keyword evidence="3" id="KW-1185">Reference proteome</keyword>
<feature type="compositionally biased region" description="Basic residues" evidence="1">
    <location>
        <begin position="766"/>
        <end position="777"/>
    </location>
</feature>
<feature type="compositionally biased region" description="Basic and acidic residues" evidence="1">
    <location>
        <begin position="259"/>
        <end position="273"/>
    </location>
</feature>
<feature type="region of interest" description="Disordered" evidence="1">
    <location>
        <begin position="764"/>
        <end position="837"/>
    </location>
</feature>
<feature type="compositionally biased region" description="Basic and acidic residues" evidence="1">
    <location>
        <begin position="291"/>
        <end position="312"/>
    </location>
</feature>
<evidence type="ECO:0000256" key="1">
    <source>
        <dbReference type="SAM" id="MobiDB-lite"/>
    </source>
</evidence>
<reference evidence="2" key="1">
    <citation type="submission" date="2023-07" db="EMBL/GenBank/DDBJ databases">
        <authorList>
            <consortium name="AG Swart"/>
            <person name="Singh M."/>
            <person name="Singh A."/>
            <person name="Seah K."/>
            <person name="Emmerich C."/>
        </authorList>
    </citation>
    <scope>NUCLEOTIDE SEQUENCE</scope>
    <source>
        <strain evidence="2">DP1</strain>
    </source>
</reference>
<feature type="compositionally biased region" description="Polar residues" evidence="1">
    <location>
        <begin position="129"/>
        <end position="142"/>
    </location>
</feature>
<feature type="compositionally biased region" description="Basic and acidic residues" evidence="1">
    <location>
        <begin position="687"/>
        <end position="701"/>
    </location>
</feature>
<feature type="compositionally biased region" description="Polar residues" evidence="1">
    <location>
        <begin position="178"/>
        <end position="187"/>
    </location>
</feature>
<feature type="compositionally biased region" description="Basic and acidic residues" evidence="1">
    <location>
        <begin position="618"/>
        <end position="627"/>
    </location>
</feature>
<feature type="compositionally biased region" description="Basic and acidic residues" evidence="1">
    <location>
        <begin position="661"/>
        <end position="670"/>
    </location>
</feature>
<feature type="compositionally biased region" description="Low complexity" evidence="1">
    <location>
        <begin position="778"/>
        <end position="790"/>
    </location>
</feature>
<feature type="compositionally biased region" description="Basic residues" evidence="1">
    <location>
        <begin position="247"/>
        <end position="258"/>
    </location>
</feature>
<dbReference type="Proteomes" id="UP001295684">
    <property type="component" value="Unassembled WGS sequence"/>
</dbReference>
<feature type="compositionally biased region" description="Basic residues" evidence="1">
    <location>
        <begin position="592"/>
        <end position="601"/>
    </location>
</feature>
<organism evidence="2 3">
    <name type="scientific">Euplotes crassus</name>
    <dbReference type="NCBI Taxonomy" id="5936"/>
    <lineage>
        <taxon>Eukaryota</taxon>
        <taxon>Sar</taxon>
        <taxon>Alveolata</taxon>
        <taxon>Ciliophora</taxon>
        <taxon>Intramacronucleata</taxon>
        <taxon>Spirotrichea</taxon>
        <taxon>Hypotrichia</taxon>
        <taxon>Euplotida</taxon>
        <taxon>Euplotidae</taxon>
        <taxon>Moneuplotes</taxon>
    </lineage>
</organism>
<feature type="compositionally biased region" description="Basic and acidic residues" evidence="1">
    <location>
        <begin position="801"/>
        <end position="826"/>
    </location>
</feature>
<protein>
    <submittedName>
        <fullName evidence="2">Uncharacterized protein</fullName>
    </submittedName>
</protein>
<proteinExistence type="predicted"/>
<evidence type="ECO:0000313" key="3">
    <source>
        <dbReference type="Proteomes" id="UP001295684"/>
    </source>
</evidence>
<gene>
    <name evidence="2" type="ORF">ECRASSUSDP1_LOCUS24385</name>
</gene>
<accession>A0AAD2D7Y4</accession>
<dbReference type="AlphaFoldDB" id="A0AAD2D7Y4"/>
<sequence length="837" mass="96958">MLPQESLEQLPEILQEESQQPLDVGADFEVILEGINKFKRNAFRGRRVARRGYRNGFRGFGRGRRGDRYYGKGDLRGEVPEEEKTQEKEFIEENKIFNGMEDLSNHSDELIDPDTLDKSDVHTKLKQINTAAQEIQIPQNKVSQDEEKPKNKPKNKVFVPKTFLKQFPGIEISDEVNKQTPEMNISEQEVRISPDSIIQECSIIHKIEPQEETLTKEDQPPIEEEPQEISHVKTPQQQEVEKEAKAQKKREKRKRQKQNKKEQKRQEQQEAGHSEAQIDSSEPTTEEVSPDVEKIKEPITPNETKDLSKEETPPINQWDNTSDNLENEWGIERKQKAPSDHDSDSGWGPKEETKRSYDSSDNEHKEDKGNWDAEDSSDQDDETENGDNWGIQGTQHSHKKQSNDRKPPQKRTQKESAQVNKKDSSKPSQKAKKSAKKEMTNPKPAISPSVQKAKKKQKKVEKEAEMNFDSLLEPIEEKKNPVEFESVKPKEFEYERKIKEEQMKIQKENEDKIDPTQIWGNSGSVKQKPNPTKNTQKEEHFQITKPKNPGFSKYEQRRKSRSHCLKKRPKKSPKGKGEELIKYSKGQANPQKSKKNKKHKPQRAEPEIPDGVVIDPVLIKEDAKVVEAKPTSKKNPAPAKKPDPEPEDDLLAQLLREEEEEKKKKLEASKKAALKKQKKIDQVNQKIIEEEQRVKAEQELAKKKKAEYRRNKRKKGKQNKDQNPTTQIPPKEEKKVEKQICSLGSERIRKMEQEAYIIEQKDKAVVKTRKKQRKNAKNPKNLKNSKNPSSTGPLTMEEIFELDKQKMAEEKQLAQKKKQEEYDQKMKPLLGMIGKPK</sequence>
<feature type="compositionally biased region" description="Acidic residues" evidence="1">
    <location>
        <begin position="372"/>
        <end position="385"/>
    </location>
</feature>
<feature type="compositionally biased region" description="Polar residues" evidence="1">
    <location>
        <begin position="314"/>
        <end position="324"/>
    </location>
</feature>
<feature type="compositionally biased region" description="Basic and acidic residues" evidence="1">
    <location>
        <begin position="330"/>
        <end position="371"/>
    </location>
</feature>
<dbReference type="EMBL" id="CAMPGE010025110">
    <property type="protein sequence ID" value="CAI2382896.1"/>
    <property type="molecule type" value="Genomic_DNA"/>
</dbReference>
<feature type="compositionally biased region" description="Polar residues" evidence="1">
    <location>
        <begin position="518"/>
        <end position="534"/>
    </location>
</feature>